<accession>A0A2G0PT84</accession>
<name>A0A2G0PT84_XENHO</name>
<evidence type="ECO:0000313" key="1">
    <source>
        <dbReference type="EMBL" id="PHM50172.1"/>
    </source>
</evidence>
<dbReference type="STRING" id="351679.A9255_07870"/>
<organism evidence="1 2">
    <name type="scientific">Xenorhabdus hominickii</name>
    <dbReference type="NCBI Taxonomy" id="351679"/>
    <lineage>
        <taxon>Bacteria</taxon>
        <taxon>Pseudomonadati</taxon>
        <taxon>Pseudomonadota</taxon>
        <taxon>Gammaproteobacteria</taxon>
        <taxon>Enterobacterales</taxon>
        <taxon>Morganellaceae</taxon>
        <taxon>Xenorhabdus</taxon>
    </lineage>
</organism>
<gene>
    <name evidence="1" type="ORF">Xhom_04998</name>
</gene>
<evidence type="ECO:0000313" key="2">
    <source>
        <dbReference type="Proteomes" id="UP000225433"/>
    </source>
</evidence>
<reference evidence="1 2" key="1">
    <citation type="journal article" date="2017" name="Nat. Microbiol.">
        <title>Natural product diversity associated with the nematode symbionts Photorhabdus and Xenorhabdus.</title>
        <authorList>
            <person name="Tobias N.J."/>
            <person name="Wolff H."/>
            <person name="Djahanschiri B."/>
            <person name="Grundmann F."/>
            <person name="Kronenwerth M."/>
            <person name="Shi Y.M."/>
            <person name="Simonyi S."/>
            <person name="Grun P."/>
            <person name="Shapiro-Ilan D."/>
            <person name="Pidot S.J."/>
            <person name="Stinear T.P."/>
            <person name="Ebersberger I."/>
            <person name="Bode H.B."/>
        </authorList>
    </citation>
    <scope>NUCLEOTIDE SEQUENCE [LARGE SCALE GENOMIC DNA]</scope>
    <source>
        <strain evidence="1 2">DSM 17903</strain>
    </source>
</reference>
<dbReference type="OrthoDB" id="6447810at2"/>
<comment type="caution">
    <text evidence="1">The sequence shown here is derived from an EMBL/GenBank/DDBJ whole genome shotgun (WGS) entry which is preliminary data.</text>
</comment>
<dbReference type="RefSeq" id="WP_145957524.1">
    <property type="nucleotide sequence ID" value="NZ_CAWNQJ010000075.1"/>
</dbReference>
<protein>
    <submittedName>
        <fullName evidence="1">Uncharacterized protein</fullName>
    </submittedName>
</protein>
<dbReference type="EMBL" id="NJAI01000046">
    <property type="protein sequence ID" value="PHM50172.1"/>
    <property type="molecule type" value="Genomic_DNA"/>
</dbReference>
<dbReference type="AlphaFoldDB" id="A0A2G0PT84"/>
<dbReference type="Proteomes" id="UP000225433">
    <property type="component" value="Unassembled WGS sequence"/>
</dbReference>
<proteinExistence type="predicted"/>
<sequence>MMKFKQLPYESQQAAREALVNALNIEMESRRYIDESRAKYIARNIRDSFIALETEDPKRGSGSDEEDEDAGKNVKLCDCILVGGIDTQADMTCGTVYGCKQKGPADFEDILKQRNKELETLAALTMANLVSKI</sequence>